<feature type="transmembrane region" description="Helical" evidence="7">
    <location>
        <begin position="6"/>
        <end position="23"/>
    </location>
</feature>
<dbReference type="Pfam" id="PF04226">
    <property type="entry name" value="Transgly_assoc"/>
    <property type="match status" value="1"/>
</dbReference>
<organism evidence="8 9">
    <name type="scientific">Aestuariivirga litoralis</name>
    <dbReference type="NCBI Taxonomy" id="2650924"/>
    <lineage>
        <taxon>Bacteria</taxon>
        <taxon>Pseudomonadati</taxon>
        <taxon>Pseudomonadota</taxon>
        <taxon>Alphaproteobacteria</taxon>
        <taxon>Hyphomicrobiales</taxon>
        <taxon>Aestuariivirgaceae</taxon>
        <taxon>Aestuariivirga</taxon>
    </lineage>
</organism>
<evidence type="ECO:0000256" key="3">
    <source>
        <dbReference type="ARBA" id="ARBA00022475"/>
    </source>
</evidence>
<feature type="transmembrane region" description="Helical" evidence="7">
    <location>
        <begin position="64"/>
        <end position="84"/>
    </location>
</feature>
<keyword evidence="5 7" id="KW-1133">Transmembrane helix</keyword>
<dbReference type="Proteomes" id="UP000248795">
    <property type="component" value="Unassembled WGS sequence"/>
</dbReference>
<feature type="transmembrane region" description="Helical" evidence="7">
    <location>
        <begin position="35"/>
        <end position="58"/>
    </location>
</feature>
<dbReference type="PANTHER" id="PTHR33884">
    <property type="entry name" value="UPF0410 PROTEIN YMGE"/>
    <property type="match status" value="1"/>
</dbReference>
<comment type="subcellular location">
    <subcellularLocation>
        <location evidence="1">Cell membrane</location>
        <topology evidence="1">Multi-pass membrane protein</topology>
    </subcellularLocation>
</comment>
<evidence type="ECO:0000256" key="2">
    <source>
        <dbReference type="ARBA" id="ARBA00011006"/>
    </source>
</evidence>
<proteinExistence type="inferred from homology"/>
<evidence type="ECO:0000313" key="9">
    <source>
        <dbReference type="Proteomes" id="UP000248795"/>
    </source>
</evidence>
<accession>A0A2W2BUE3</accession>
<evidence type="ECO:0000313" key="8">
    <source>
        <dbReference type="EMBL" id="PZF77096.1"/>
    </source>
</evidence>
<dbReference type="EMBL" id="QKVK01000004">
    <property type="protein sequence ID" value="PZF77096.1"/>
    <property type="molecule type" value="Genomic_DNA"/>
</dbReference>
<gene>
    <name evidence="8" type="ORF">DK847_10890</name>
</gene>
<protein>
    <submittedName>
        <fullName evidence="8">GlsB/YeaQ/YmgE family stress response membrane protein</fullName>
    </submittedName>
</protein>
<comment type="caution">
    <text evidence="8">The sequence shown here is derived from an EMBL/GenBank/DDBJ whole genome shotgun (WGS) entry which is preliminary data.</text>
</comment>
<evidence type="ECO:0000256" key="6">
    <source>
        <dbReference type="ARBA" id="ARBA00023136"/>
    </source>
</evidence>
<keyword evidence="3" id="KW-1003">Cell membrane</keyword>
<dbReference type="PANTHER" id="PTHR33884:SF3">
    <property type="entry name" value="UPF0410 PROTEIN YMGE"/>
    <property type="match status" value="1"/>
</dbReference>
<evidence type="ECO:0000256" key="4">
    <source>
        <dbReference type="ARBA" id="ARBA00022692"/>
    </source>
</evidence>
<dbReference type="AlphaFoldDB" id="A0A2W2BUE3"/>
<reference evidence="9" key="1">
    <citation type="submission" date="2018-06" db="EMBL/GenBank/DDBJ databases">
        <title>Aestuariibacter litoralis strain KCTC 52945T.</title>
        <authorList>
            <person name="Li X."/>
            <person name="Salam N."/>
            <person name="Li J.-L."/>
            <person name="Chen Y.-M."/>
            <person name="Yang Z.-W."/>
            <person name="Zhang L.-Y."/>
            <person name="Han M.-X."/>
            <person name="Xiao M."/>
            <person name="Li W.-J."/>
        </authorList>
    </citation>
    <scope>NUCLEOTIDE SEQUENCE [LARGE SCALE GENOMIC DNA]</scope>
    <source>
        <strain evidence="9">KCTC 52945</strain>
    </source>
</reference>
<keyword evidence="9" id="KW-1185">Reference proteome</keyword>
<evidence type="ECO:0000256" key="1">
    <source>
        <dbReference type="ARBA" id="ARBA00004651"/>
    </source>
</evidence>
<dbReference type="GO" id="GO:0005886">
    <property type="term" value="C:plasma membrane"/>
    <property type="evidence" value="ECO:0007669"/>
    <property type="project" value="UniProtKB-SubCell"/>
</dbReference>
<evidence type="ECO:0000256" key="5">
    <source>
        <dbReference type="ARBA" id="ARBA00022989"/>
    </source>
</evidence>
<keyword evidence="4 7" id="KW-0812">Transmembrane</keyword>
<evidence type="ECO:0000256" key="7">
    <source>
        <dbReference type="SAM" id="Phobius"/>
    </source>
</evidence>
<keyword evidence="6 7" id="KW-0472">Membrane</keyword>
<comment type="similarity">
    <text evidence="2">Belongs to the UPF0410 family.</text>
</comment>
<sequence>MDLGGGVGWIGTLFIGALAGIIADKVMKTNHGLLMNIVIGIVGSYIGAFLANALGIQLGEIFSGWFWGNLIVAAVGAVVLIWLLRLVRGR</sequence>
<dbReference type="InterPro" id="IPR007341">
    <property type="entry name" value="Transgly_assoc"/>
</dbReference>
<name>A0A2W2BUE3_9HYPH</name>